<proteinExistence type="predicted"/>
<evidence type="ECO:0000313" key="2">
    <source>
        <dbReference type="Proteomes" id="UP000622552"/>
    </source>
</evidence>
<dbReference type="Proteomes" id="UP000622552">
    <property type="component" value="Unassembled WGS sequence"/>
</dbReference>
<dbReference type="EMBL" id="JADOUF010000001">
    <property type="protein sequence ID" value="MBG6134542.1"/>
    <property type="molecule type" value="Genomic_DNA"/>
</dbReference>
<reference evidence="1" key="1">
    <citation type="submission" date="2020-11" db="EMBL/GenBank/DDBJ databases">
        <title>Sequencing the genomes of 1000 actinobacteria strains.</title>
        <authorList>
            <person name="Klenk H.-P."/>
        </authorList>
    </citation>
    <scope>NUCLEOTIDE SEQUENCE</scope>
    <source>
        <strain evidence="1">DSM 45356</strain>
    </source>
</reference>
<dbReference type="AlphaFoldDB" id="A0A8J7GDM0"/>
<organism evidence="1 2">
    <name type="scientific">Longispora fulva</name>
    <dbReference type="NCBI Taxonomy" id="619741"/>
    <lineage>
        <taxon>Bacteria</taxon>
        <taxon>Bacillati</taxon>
        <taxon>Actinomycetota</taxon>
        <taxon>Actinomycetes</taxon>
        <taxon>Micromonosporales</taxon>
        <taxon>Micromonosporaceae</taxon>
        <taxon>Longispora</taxon>
    </lineage>
</organism>
<protein>
    <submittedName>
        <fullName evidence="1">Uncharacterized protein</fullName>
    </submittedName>
</protein>
<accession>A0A8J7GDM0</accession>
<evidence type="ECO:0000313" key="1">
    <source>
        <dbReference type="EMBL" id="MBG6134542.1"/>
    </source>
</evidence>
<keyword evidence="2" id="KW-1185">Reference proteome</keyword>
<sequence length="30" mass="3510">MTLRYPCLFDVQRRYDPERLFGLPQGIGAP</sequence>
<comment type="caution">
    <text evidence="1">The sequence shown here is derived from an EMBL/GenBank/DDBJ whole genome shotgun (WGS) entry which is preliminary data.</text>
</comment>
<name>A0A8J7GDM0_9ACTN</name>
<gene>
    <name evidence="1" type="ORF">IW245_000736</name>
</gene>